<evidence type="ECO:0000313" key="16">
    <source>
        <dbReference type="EMBL" id="RXT48399.1"/>
    </source>
</evidence>
<dbReference type="EMBL" id="MZXW01000016">
    <property type="protein sequence ID" value="RXT48399.1"/>
    <property type="molecule type" value="Genomic_DNA"/>
</dbReference>
<gene>
    <name evidence="16" type="ORF">B5V03_10605</name>
</gene>
<comment type="similarity">
    <text evidence="3 14">Belongs to the HemJ family.</text>
</comment>
<accession>A0A4V1P6Q2</accession>
<dbReference type="Pfam" id="PF03653">
    <property type="entry name" value="UPF0093"/>
    <property type="match status" value="1"/>
</dbReference>
<dbReference type="GO" id="GO:0006782">
    <property type="term" value="P:protoporphyrinogen IX biosynthetic process"/>
    <property type="evidence" value="ECO:0007669"/>
    <property type="project" value="UniProtKB-UniRule"/>
</dbReference>
<evidence type="ECO:0000256" key="14">
    <source>
        <dbReference type="PIRNR" id="PIRNR004638"/>
    </source>
</evidence>
<evidence type="ECO:0000256" key="12">
    <source>
        <dbReference type="ARBA" id="ARBA00023136"/>
    </source>
</evidence>
<feature type="transmembrane region" description="Helical" evidence="15">
    <location>
        <begin position="12"/>
        <end position="35"/>
    </location>
</feature>
<dbReference type="PANTHER" id="PTHR40255">
    <property type="entry name" value="UPF0093 MEMBRANE PROTEIN SLR1790"/>
    <property type="match status" value="1"/>
</dbReference>
<evidence type="ECO:0000256" key="8">
    <source>
        <dbReference type="ARBA" id="ARBA00022723"/>
    </source>
</evidence>
<evidence type="ECO:0000256" key="13">
    <source>
        <dbReference type="ARBA" id="ARBA00048390"/>
    </source>
</evidence>
<evidence type="ECO:0000256" key="15">
    <source>
        <dbReference type="SAM" id="Phobius"/>
    </source>
</evidence>
<name>A0A4V1P6Q2_9BRAD</name>
<keyword evidence="9 15" id="KW-1133">Transmembrane helix</keyword>
<comment type="pathway">
    <text evidence="2 14">Porphyrin-containing compound metabolism; protoporphyrin-IX biosynthesis; protoporphyrin-IX from protoporphyrinogen-IX: step 1/1.</text>
</comment>
<organism evidence="16 17">
    <name type="scientific">Bradyrhizobium betae</name>
    <dbReference type="NCBI Taxonomy" id="244734"/>
    <lineage>
        <taxon>Bacteria</taxon>
        <taxon>Pseudomonadati</taxon>
        <taxon>Pseudomonadota</taxon>
        <taxon>Alphaproteobacteria</taxon>
        <taxon>Hyphomicrobiales</taxon>
        <taxon>Nitrobacteraceae</taxon>
        <taxon>Bradyrhizobium</taxon>
    </lineage>
</organism>
<dbReference type="GO" id="GO:0070818">
    <property type="term" value="F:protoporphyrinogen oxidase activity"/>
    <property type="evidence" value="ECO:0007669"/>
    <property type="project" value="UniProtKB-UniRule"/>
</dbReference>
<evidence type="ECO:0000256" key="10">
    <source>
        <dbReference type="ARBA" id="ARBA00023002"/>
    </source>
</evidence>
<keyword evidence="5 14" id="KW-1003">Cell membrane</keyword>
<dbReference type="EC" id="1.3.99.-" evidence="14"/>
<keyword evidence="17" id="KW-1185">Reference proteome</keyword>
<evidence type="ECO:0000256" key="2">
    <source>
        <dbReference type="ARBA" id="ARBA00005073"/>
    </source>
</evidence>
<keyword evidence="10" id="KW-0560">Oxidoreductase</keyword>
<dbReference type="GO" id="GO:0005886">
    <property type="term" value="C:plasma membrane"/>
    <property type="evidence" value="ECO:0007669"/>
    <property type="project" value="UniProtKB-SubCell"/>
</dbReference>
<keyword evidence="11 14" id="KW-0408">Iron</keyword>
<evidence type="ECO:0000256" key="9">
    <source>
        <dbReference type="ARBA" id="ARBA00022989"/>
    </source>
</evidence>
<protein>
    <recommendedName>
        <fullName evidence="4 14">Protoporphyrinogen IX oxidase</fullName>
        <ecNumber evidence="14">1.3.99.-</ecNumber>
    </recommendedName>
</protein>
<dbReference type="Proteomes" id="UP000290819">
    <property type="component" value="Unassembled WGS sequence"/>
</dbReference>
<evidence type="ECO:0000313" key="17">
    <source>
        <dbReference type="Proteomes" id="UP000290819"/>
    </source>
</evidence>
<comment type="cofactor">
    <cofactor evidence="14">
        <name>heme b</name>
        <dbReference type="ChEBI" id="CHEBI:60344"/>
    </cofactor>
    <text evidence="14">Binds 1 heme b (iron(II)-protoporphyrin IX) group per subunit.</text>
</comment>
<evidence type="ECO:0000256" key="4">
    <source>
        <dbReference type="ARBA" id="ARBA00017504"/>
    </source>
</evidence>
<dbReference type="UniPathway" id="UPA00251">
    <property type="reaction ID" value="UER00324"/>
</dbReference>
<keyword evidence="6 14" id="KW-0349">Heme</keyword>
<dbReference type="OrthoDB" id="8367737at2"/>
<evidence type="ECO:0000256" key="6">
    <source>
        <dbReference type="ARBA" id="ARBA00022617"/>
    </source>
</evidence>
<evidence type="ECO:0000256" key="3">
    <source>
        <dbReference type="ARBA" id="ARBA00006501"/>
    </source>
</evidence>
<feature type="transmembrane region" description="Helical" evidence="15">
    <location>
        <begin position="114"/>
        <end position="135"/>
    </location>
</feature>
<evidence type="ECO:0000256" key="5">
    <source>
        <dbReference type="ARBA" id="ARBA00022475"/>
    </source>
</evidence>
<keyword evidence="7 15" id="KW-0812">Transmembrane</keyword>
<dbReference type="InterPro" id="IPR005265">
    <property type="entry name" value="HemJ-like"/>
</dbReference>
<reference evidence="16 17" key="1">
    <citation type="submission" date="2017-03" db="EMBL/GenBank/DDBJ databases">
        <authorList>
            <person name="Safronova V.I."/>
            <person name="Sazanova A.L."/>
            <person name="Chirak E.R."/>
        </authorList>
    </citation>
    <scope>NUCLEOTIDE SEQUENCE [LARGE SCALE GENOMIC DNA]</scope>
    <source>
        <strain evidence="16 17">Opo-243</strain>
    </source>
</reference>
<dbReference type="GO" id="GO:0046872">
    <property type="term" value="F:metal ion binding"/>
    <property type="evidence" value="ECO:0007669"/>
    <property type="project" value="UniProtKB-UniRule"/>
</dbReference>
<keyword evidence="12 14" id="KW-0472">Membrane</keyword>
<proteinExistence type="inferred from homology"/>
<evidence type="ECO:0000256" key="11">
    <source>
        <dbReference type="ARBA" id="ARBA00023004"/>
    </source>
</evidence>
<dbReference type="AlphaFoldDB" id="A0A4V1P6Q2"/>
<comment type="subcellular location">
    <subcellularLocation>
        <location evidence="1">Cell membrane</location>
        <topology evidence="1">Multi-pass membrane protein</topology>
    </subcellularLocation>
</comment>
<evidence type="ECO:0000256" key="1">
    <source>
        <dbReference type="ARBA" id="ARBA00004651"/>
    </source>
</evidence>
<dbReference type="RefSeq" id="WP_129269920.1">
    <property type="nucleotide sequence ID" value="NZ_MZXW01000016.1"/>
</dbReference>
<comment type="function">
    <text evidence="14">Catalyzes the oxidation of protoporphyrinogen IX to protoporphyrin IX.</text>
</comment>
<dbReference type="PIRSF" id="PIRSF004638">
    <property type="entry name" value="UCP004638"/>
    <property type="match status" value="1"/>
</dbReference>
<keyword evidence="8 14" id="KW-0479">Metal-binding</keyword>
<feature type="transmembrane region" description="Helical" evidence="15">
    <location>
        <begin position="55"/>
        <end position="77"/>
    </location>
</feature>
<comment type="caution">
    <text evidence="16">The sequence shown here is derived from an EMBL/GenBank/DDBJ whole genome shotgun (WGS) entry which is preliminary data.</text>
</comment>
<dbReference type="PANTHER" id="PTHR40255:SF1">
    <property type="entry name" value="PROTOPORPHYRINOGEN IX OXIDASE"/>
    <property type="match status" value="1"/>
</dbReference>
<sequence>MSLADYYIWLKAVHVAVALLFVSGVVATSLTLALLSTMPRESEKFVAGMRRYDRWVTVPAMIAVWLFGTGLAVSGSWFGQGWLSAKLGFVVLISGLHGVQSGRLRRLGAGASPVTVRSLPLVLFAAIAIAVLAVAKP</sequence>
<comment type="catalytic activity">
    <reaction evidence="13 14">
        <text>protoporphyrinogen IX + 3 A = protoporphyrin IX + 3 AH2</text>
        <dbReference type="Rhea" id="RHEA:62000"/>
        <dbReference type="ChEBI" id="CHEBI:13193"/>
        <dbReference type="ChEBI" id="CHEBI:17499"/>
        <dbReference type="ChEBI" id="CHEBI:57306"/>
        <dbReference type="ChEBI" id="CHEBI:57307"/>
    </reaction>
</comment>
<evidence type="ECO:0000256" key="7">
    <source>
        <dbReference type="ARBA" id="ARBA00022692"/>
    </source>
</evidence>